<keyword evidence="2" id="KW-1185">Reference proteome</keyword>
<dbReference type="RefSeq" id="WP_025227628.1">
    <property type="nucleotide sequence ID" value="NZ_CP007139.1"/>
</dbReference>
<dbReference type="AlphaFoldDB" id="A0A068NJM1"/>
<protein>
    <submittedName>
        <fullName evidence="1">Uncharacterized protein</fullName>
    </submittedName>
</protein>
<evidence type="ECO:0000313" key="1">
    <source>
        <dbReference type="EMBL" id="AIE83701.1"/>
    </source>
</evidence>
<sequence length="337" mass="37152">MSPDLPNLIVAAKSPKEHFAAILPLHYDDPNHPTDRERSRLENSVILLCSKWEDLVELLNDPVQYFKDKQTEWSQALPYGKARYEFNLKAPVTALIQPGKVEPRKRAQFNTFLAQKAALDSGMEFLDFVDHPDSAAALTRAQSQFETIGGFIAEFALGTSVLIIHYWPPKNPGEPRLKDCFTRATVGMMPGPKGVSPDDPDASGTLHIDIEHKKCDIARDTANLIVDMLESRESLLAFLNTEDNVESGVVNMEPLGSTIRIPDHGEPVGLPASGGDPVFAIDTTVPFTIYVEELSAEKRGCTCCNHFVVQKDGRFFLSHATLKGYPLCNCAQTGTNA</sequence>
<dbReference type="HOGENOM" id="CLU_914477_0_0_0"/>
<proteinExistence type="predicted"/>
<evidence type="ECO:0000313" key="2">
    <source>
        <dbReference type="Proteomes" id="UP000027982"/>
    </source>
</evidence>
<organism evidence="1 2">
    <name type="scientific">Fimbriimonas ginsengisoli Gsoil 348</name>
    <dbReference type="NCBI Taxonomy" id="661478"/>
    <lineage>
        <taxon>Bacteria</taxon>
        <taxon>Bacillati</taxon>
        <taxon>Armatimonadota</taxon>
        <taxon>Fimbriimonadia</taxon>
        <taxon>Fimbriimonadales</taxon>
        <taxon>Fimbriimonadaceae</taxon>
        <taxon>Fimbriimonas</taxon>
    </lineage>
</organism>
<reference evidence="1 2" key="1">
    <citation type="journal article" date="2014" name="PLoS ONE">
        <title>The first complete genome sequence of the class fimbriimonadia in the phylum armatimonadetes.</title>
        <authorList>
            <person name="Hu Z.Y."/>
            <person name="Wang Y.Z."/>
            <person name="Im W.T."/>
            <person name="Wang S.Y."/>
            <person name="Zhao G.P."/>
            <person name="Zheng H.J."/>
            <person name="Quan Z.X."/>
        </authorList>
    </citation>
    <scope>NUCLEOTIDE SEQUENCE [LARGE SCALE GENOMIC DNA]</scope>
    <source>
        <strain evidence="1">Gsoil 348</strain>
    </source>
</reference>
<name>A0A068NJM1_FIMGI</name>
<accession>A0A068NJM1</accession>
<dbReference type="KEGG" id="fgi:OP10G_0333"/>
<dbReference type="EMBL" id="CP007139">
    <property type="protein sequence ID" value="AIE83701.1"/>
    <property type="molecule type" value="Genomic_DNA"/>
</dbReference>
<dbReference type="Proteomes" id="UP000027982">
    <property type="component" value="Chromosome"/>
</dbReference>
<gene>
    <name evidence="1" type="ORF">OP10G_0333</name>
</gene>